<dbReference type="EMBL" id="HACA01015671">
    <property type="protein sequence ID" value="CDW33032.1"/>
    <property type="molecule type" value="Transcribed_RNA"/>
</dbReference>
<organism evidence="1">
    <name type="scientific">Lepeophtheirus salmonis</name>
    <name type="common">Salmon louse</name>
    <name type="synonym">Caligus salmonis</name>
    <dbReference type="NCBI Taxonomy" id="72036"/>
    <lineage>
        <taxon>Eukaryota</taxon>
        <taxon>Metazoa</taxon>
        <taxon>Ecdysozoa</taxon>
        <taxon>Arthropoda</taxon>
        <taxon>Crustacea</taxon>
        <taxon>Multicrustacea</taxon>
        <taxon>Hexanauplia</taxon>
        <taxon>Copepoda</taxon>
        <taxon>Siphonostomatoida</taxon>
        <taxon>Caligidae</taxon>
        <taxon>Lepeophtheirus</taxon>
    </lineage>
</organism>
<accession>A0A0K2U521</accession>
<evidence type="ECO:0000313" key="1">
    <source>
        <dbReference type="EMBL" id="CDW33032.1"/>
    </source>
</evidence>
<sequence length="54" mass="6171">MSSPLLYGYIIVFSICWEDFDMHSNSRLCNFLNTASFVNQLETKGIIVLLISLL</sequence>
<reference evidence="1" key="1">
    <citation type="submission" date="2014-05" db="EMBL/GenBank/DDBJ databases">
        <authorList>
            <person name="Chronopoulou M."/>
        </authorList>
    </citation>
    <scope>NUCLEOTIDE SEQUENCE</scope>
    <source>
        <tissue evidence="1">Whole organism</tissue>
    </source>
</reference>
<proteinExistence type="predicted"/>
<name>A0A0K2U521_LEPSM</name>
<dbReference type="AlphaFoldDB" id="A0A0K2U521"/>
<protein>
    <submittedName>
        <fullName evidence="1">Uncharacterized protein</fullName>
    </submittedName>
</protein>